<protein>
    <submittedName>
        <fullName evidence="4">Putative NADPH-quinone reductase (Modulator of drug activity B)</fullName>
    </submittedName>
</protein>
<gene>
    <name evidence="4" type="ordered locus">Solca_3906</name>
</gene>
<evidence type="ECO:0000313" key="5">
    <source>
        <dbReference type="Proteomes" id="UP000007590"/>
    </source>
</evidence>
<name>H8KLL4_SOLCM</name>
<dbReference type="Proteomes" id="UP000007590">
    <property type="component" value="Chromosome"/>
</dbReference>
<dbReference type="HOGENOM" id="CLU_058643_1_0_10"/>
<evidence type="ECO:0000313" key="4">
    <source>
        <dbReference type="EMBL" id="AFD08901.1"/>
    </source>
</evidence>
<dbReference type="GO" id="GO:0005829">
    <property type="term" value="C:cytosol"/>
    <property type="evidence" value="ECO:0007669"/>
    <property type="project" value="TreeGrafter"/>
</dbReference>
<dbReference type="OrthoDB" id="652200at2"/>
<dbReference type="Gene3D" id="3.40.50.360">
    <property type="match status" value="1"/>
</dbReference>
<dbReference type="InterPro" id="IPR003680">
    <property type="entry name" value="Flavodoxin_fold"/>
</dbReference>
<proteinExistence type="inferred from homology"/>
<accession>H8KLL4</accession>
<dbReference type="Pfam" id="PF02525">
    <property type="entry name" value="Flavodoxin_2"/>
    <property type="match status" value="1"/>
</dbReference>
<dbReference type="PANTHER" id="PTHR10204">
    <property type="entry name" value="NAD P H OXIDOREDUCTASE-RELATED"/>
    <property type="match status" value="1"/>
</dbReference>
<dbReference type="RefSeq" id="WP_014682124.1">
    <property type="nucleotide sequence ID" value="NC_017770.1"/>
</dbReference>
<dbReference type="KEGG" id="scn:Solca_3906"/>
<feature type="domain" description="Flavodoxin-like fold" evidence="3">
    <location>
        <begin position="2"/>
        <end position="172"/>
    </location>
</feature>
<keyword evidence="5" id="KW-1185">Reference proteome</keyword>
<keyword evidence="2" id="KW-0560">Oxidoreductase</keyword>
<organism evidence="4 5">
    <name type="scientific">Solitalea canadensis (strain ATCC 29591 / DSM 3403 / JCM 21819 / LMG 8368 / NBRC 15130 / NCIMB 12057 / USAM 9D)</name>
    <name type="common">Flexibacter canadensis</name>
    <dbReference type="NCBI Taxonomy" id="929556"/>
    <lineage>
        <taxon>Bacteria</taxon>
        <taxon>Pseudomonadati</taxon>
        <taxon>Bacteroidota</taxon>
        <taxon>Sphingobacteriia</taxon>
        <taxon>Sphingobacteriales</taxon>
        <taxon>Sphingobacteriaceae</taxon>
        <taxon>Solitalea</taxon>
    </lineage>
</organism>
<dbReference type="STRING" id="929556.Solca_3906"/>
<dbReference type="InterPro" id="IPR051545">
    <property type="entry name" value="NAD(P)H_dehydrogenase_qn"/>
</dbReference>
<dbReference type="PANTHER" id="PTHR10204:SF34">
    <property type="entry name" value="NAD(P)H DEHYDROGENASE [QUINONE] 1 ISOFORM 1"/>
    <property type="match status" value="1"/>
</dbReference>
<dbReference type="GO" id="GO:0003955">
    <property type="term" value="F:NAD(P)H dehydrogenase (quinone) activity"/>
    <property type="evidence" value="ECO:0007669"/>
    <property type="project" value="TreeGrafter"/>
</dbReference>
<dbReference type="EMBL" id="CP003349">
    <property type="protein sequence ID" value="AFD08901.1"/>
    <property type="molecule type" value="Genomic_DNA"/>
</dbReference>
<reference evidence="4" key="1">
    <citation type="submission" date="2012-02" db="EMBL/GenBank/DDBJ databases">
        <title>The complete genome of Solitalea canadensis DSM 3403.</title>
        <authorList>
            <consortium name="US DOE Joint Genome Institute (JGI-PGF)"/>
            <person name="Lucas S."/>
            <person name="Copeland A."/>
            <person name="Lapidus A."/>
            <person name="Glavina del Rio T."/>
            <person name="Dalin E."/>
            <person name="Tice H."/>
            <person name="Bruce D."/>
            <person name="Goodwin L."/>
            <person name="Pitluck S."/>
            <person name="Peters L."/>
            <person name="Ovchinnikova G."/>
            <person name="Lu M."/>
            <person name="Kyrpides N."/>
            <person name="Mavromatis K."/>
            <person name="Ivanova N."/>
            <person name="Brettin T."/>
            <person name="Detter J.C."/>
            <person name="Han C."/>
            <person name="Larimer F."/>
            <person name="Land M."/>
            <person name="Hauser L."/>
            <person name="Markowitz V."/>
            <person name="Cheng J.-F."/>
            <person name="Hugenholtz P."/>
            <person name="Woyke T."/>
            <person name="Wu D."/>
            <person name="Spring S."/>
            <person name="Schroeder M."/>
            <person name="Kopitz M."/>
            <person name="Brambilla E."/>
            <person name="Klenk H.-P."/>
            <person name="Eisen J.A."/>
        </authorList>
    </citation>
    <scope>NUCLEOTIDE SEQUENCE</scope>
    <source>
        <strain evidence="4">DSM 3403</strain>
    </source>
</reference>
<dbReference type="eggNOG" id="COG2249">
    <property type="taxonomic scope" value="Bacteria"/>
</dbReference>
<evidence type="ECO:0000256" key="1">
    <source>
        <dbReference type="ARBA" id="ARBA00006252"/>
    </source>
</evidence>
<evidence type="ECO:0000256" key="2">
    <source>
        <dbReference type="ARBA" id="ARBA00023002"/>
    </source>
</evidence>
<comment type="similarity">
    <text evidence="1">Belongs to the NAD(P)H dehydrogenase (quinone) family.</text>
</comment>
<sequence>MKKVLIINGHPDSESFCTALAANYAKGAEKAGATTTTLHLSDQLFSPVLAFGYRKRTELEPYLKEAQQLISEASHLVFIYPTWWGTFPALLKGFLDRVFLPGFAFKYRENSLFWDKLLTQKTARIITTMDTPSWYYKLVYRNAGIYSFQKNVLEFCGISPVKSTIIAIVKKSTDSQRIKWLSKVYNLGLGLK</sequence>
<dbReference type="AlphaFoldDB" id="H8KLL4"/>
<evidence type="ECO:0000259" key="3">
    <source>
        <dbReference type="Pfam" id="PF02525"/>
    </source>
</evidence>
<dbReference type="InterPro" id="IPR029039">
    <property type="entry name" value="Flavoprotein-like_sf"/>
</dbReference>
<dbReference type="SUPFAM" id="SSF52218">
    <property type="entry name" value="Flavoproteins"/>
    <property type="match status" value="1"/>
</dbReference>